<protein>
    <submittedName>
        <fullName evidence="8">TetR/AcrR family transcriptional regulator</fullName>
    </submittedName>
</protein>
<name>A0ABW3J6J1_9HYPH</name>
<keyword evidence="3 5" id="KW-0238">DNA-binding</keyword>
<dbReference type="SUPFAM" id="SSF48498">
    <property type="entry name" value="Tetracyclin repressor-like, C-terminal domain"/>
    <property type="match status" value="1"/>
</dbReference>
<dbReference type="InterPro" id="IPR050109">
    <property type="entry name" value="HTH-type_TetR-like_transc_reg"/>
</dbReference>
<feature type="domain" description="HTH tetR-type" evidence="7">
    <location>
        <begin position="28"/>
        <end position="88"/>
    </location>
</feature>
<dbReference type="PRINTS" id="PR00455">
    <property type="entry name" value="HTHTETR"/>
</dbReference>
<evidence type="ECO:0000313" key="8">
    <source>
        <dbReference type="EMBL" id="MFD0985750.1"/>
    </source>
</evidence>
<keyword evidence="2" id="KW-0805">Transcription regulation</keyword>
<dbReference type="Pfam" id="PF00440">
    <property type="entry name" value="TetR_N"/>
    <property type="match status" value="1"/>
</dbReference>
<dbReference type="PANTHER" id="PTHR30055:SF234">
    <property type="entry name" value="HTH-TYPE TRANSCRIPTIONAL REGULATOR BETI"/>
    <property type="match status" value="1"/>
</dbReference>
<dbReference type="InterPro" id="IPR036271">
    <property type="entry name" value="Tet_transcr_reg_TetR-rel_C_sf"/>
</dbReference>
<dbReference type="Proteomes" id="UP001597102">
    <property type="component" value="Unassembled WGS sequence"/>
</dbReference>
<organism evidence="8 9">
    <name type="scientific">Methyloligella solikamskensis</name>
    <dbReference type="NCBI Taxonomy" id="1177756"/>
    <lineage>
        <taxon>Bacteria</taxon>
        <taxon>Pseudomonadati</taxon>
        <taxon>Pseudomonadota</taxon>
        <taxon>Alphaproteobacteria</taxon>
        <taxon>Hyphomicrobiales</taxon>
        <taxon>Hyphomicrobiaceae</taxon>
        <taxon>Methyloligella</taxon>
    </lineage>
</organism>
<evidence type="ECO:0000256" key="2">
    <source>
        <dbReference type="ARBA" id="ARBA00023015"/>
    </source>
</evidence>
<dbReference type="InterPro" id="IPR039538">
    <property type="entry name" value="BetI_C"/>
</dbReference>
<dbReference type="RefSeq" id="WP_379084615.1">
    <property type="nucleotide sequence ID" value="NZ_JBHTJO010000001.1"/>
</dbReference>
<evidence type="ECO:0000256" key="5">
    <source>
        <dbReference type="PROSITE-ProRule" id="PRU00335"/>
    </source>
</evidence>
<feature type="compositionally biased region" description="Gly residues" evidence="6">
    <location>
        <begin position="1"/>
        <end position="13"/>
    </location>
</feature>
<evidence type="ECO:0000256" key="6">
    <source>
        <dbReference type="SAM" id="MobiDB-lite"/>
    </source>
</evidence>
<dbReference type="InterPro" id="IPR009057">
    <property type="entry name" value="Homeodomain-like_sf"/>
</dbReference>
<dbReference type="PROSITE" id="PS50977">
    <property type="entry name" value="HTH_TETR_2"/>
    <property type="match status" value="1"/>
</dbReference>
<dbReference type="EMBL" id="JBHTJO010000001">
    <property type="protein sequence ID" value="MFD0985750.1"/>
    <property type="molecule type" value="Genomic_DNA"/>
</dbReference>
<keyword evidence="4" id="KW-0804">Transcription</keyword>
<accession>A0ABW3J6J1</accession>
<dbReference type="Pfam" id="PF13977">
    <property type="entry name" value="TetR_C_6"/>
    <property type="match status" value="1"/>
</dbReference>
<feature type="compositionally biased region" description="Polar residues" evidence="6">
    <location>
        <begin position="17"/>
        <end position="26"/>
    </location>
</feature>
<dbReference type="SUPFAM" id="SSF46689">
    <property type="entry name" value="Homeodomain-like"/>
    <property type="match status" value="1"/>
</dbReference>
<dbReference type="InterPro" id="IPR001647">
    <property type="entry name" value="HTH_TetR"/>
</dbReference>
<reference evidence="9" key="1">
    <citation type="journal article" date="2019" name="Int. J. Syst. Evol. Microbiol.">
        <title>The Global Catalogue of Microorganisms (GCM) 10K type strain sequencing project: providing services to taxonomists for standard genome sequencing and annotation.</title>
        <authorList>
            <consortium name="The Broad Institute Genomics Platform"/>
            <consortium name="The Broad Institute Genome Sequencing Center for Infectious Disease"/>
            <person name="Wu L."/>
            <person name="Ma J."/>
        </authorList>
    </citation>
    <scope>NUCLEOTIDE SEQUENCE [LARGE SCALE GENOMIC DNA]</scope>
    <source>
        <strain evidence="9">CCUG 61697</strain>
    </source>
</reference>
<comment type="caution">
    <text evidence="8">The sequence shown here is derived from an EMBL/GenBank/DDBJ whole genome shotgun (WGS) entry which is preliminary data.</text>
</comment>
<sequence length="221" mass="25296">MGGMWQSGDGGPEGTQAGAQSSTTDKGQARKRSILDAAKNILVEEGFAELSFRRIAQRAGIKVGNVTYYYPNKEQLMDDLAVYIFERWDAGFRRRVPEHLTDKMEIFDYSIRYMIEENKRERTNALLQEMWAMASRSEVVMRMLDVFYSRMRSWIDDMLAKVNPTLSERSRQLRAGLITAQIEGLMVLIGPRRIPHDELRGLEEEAVAAIRQLAIAEDRAC</sequence>
<dbReference type="PANTHER" id="PTHR30055">
    <property type="entry name" value="HTH-TYPE TRANSCRIPTIONAL REGULATOR RUTR"/>
    <property type="match status" value="1"/>
</dbReference>
<keyword evidence="9" id="KW-1185">Reference proteome</keyword>
<evidence type="ECO:0000256" key="1">
    <source>
        <dbReference type="ARBA" id="ARBA00022491"/>
    </source>
</evidence>
<gene>
    <name evidence="8" type="ORF">ACFQ2F_01400</name>
</gene>
<dbReference type="Gene3D" id="1.10.357.10">
    <property type="entry name" value="Tetracycline Repressor, domain 2"/>
    <property type="match status" value="1"/>
</dbReference>
<evidence type="ECO:0000256" key="4">
    <source>
        <dbReference type="ARBA" id="ARBA00023163"/>
    </source>
</evidence>
<evidence type="ECO:0000259" key="7">
    <source>
        <dbReference type="PROSITE" id="PS50977"/>
    </source>
</evidence>
<evidence type="ECO:0000256" key="3">
    <source>
        <dbReference type="ARBA" id="ARBA00023125"/>
    </source>
</evidence>
<evidence type="ECO:0000313" key="9">
    <source>
        <dbReference type="Proteomes" id="UP001597102"/>
    </source>
</evidence>
<feature type="DNA-binding region" description="H-T-H motif" evidence="5">
    <location>
        <begin position="51"/>
        <end position="70"/>
    </location>
</feature>
<proteinExistence type="predicted"/>
<keyword evidence="1" id="KW-0678">Repressor</keyword>
<feature type="region of interest" description="Disordered" evidence="6">
    <location>
        <begin position="1"/>
        <end position="30"/>
    </location>
</feature>